<keyword evidence="4" id="KW-1185">Reference proteome</keyword>
<organism evidence="3 4">
    <name type="scientific">Rhodotorula toruloides (strain NP11)</name>
    <name type="common">Yeast</name>
    <name type="synonym">Rhodosporidium toruloides</name>
    <dbReference type="NCBI Taxonomy" id="1130832"/>
    <lineage>
        <taxon>Eukaryota</taxon>
        <taxon>Fungi</taxon>
        <taxon>Dikarya</taxon>
        <taxon>Basidiomycota</taxon>
        <taxon>Pucciniomycotina</taxon>
        <taxon>Microbotryomycetes</taxon>
        <taxon>Sporidiobolales</taxon>
        <taxon>Sporidiobolaceae</taxon>
        <taxon>Rhodotorula</taxon>
    </lineage>
</organism>
<feature type="compositionally biased region" description="Low complexity" evidence="1">
    <location>
        <begin position="239"/>
        <end position="261"/>
    </location>
</feature>
<dbReference type="EMBL" id="KB722668">
    <property type="protein sequence ID" value="EMS19591.1"/>
    <property type="molecule type" value="Genomic_DNA"/>
</dbReference>
<dbReference type="Proteomes" id="UP000016926">
    <property type="component" value="Unassembled WGS sequence"/>
</dbReference>
<feature type="domain" description="Complex 1 LYR protein" evidence="2">
    <location>
        <begin position="21"/>
        <end position="73"/>
    </location>
</feature>
<name>M7WNF4_RHOT1</name>
<evidence type="ECO:0000256" key="1">
    <source>
        <dbReference type="SAM" id="MobiDB-lite"/>
    </source>
</evidence>
<dbReference type="GeneID" id="27368379"/>
<reference evidence="3 4" key="1">
    <citation type="journal article" date="2012" name="Nat. Commun.">
        <title>A multi-omic map of the lipid-producing yeast Rhodosporidium toruloides.</title>
        <authorList>
            <person name="Zhu Z."/>
            <person name="Zhang S."/>
            <person name="Liu H."/>
            <person name="Shen H."/>
            <person name="Lin X."/>
            <person name="Yang F."/>
            <person name="Zhou Y.J."/>
            <person name="Jin G."/>
            <person name="Ye M."/>
            <person name="Zou H."/>
            <person name="Zou H."/>
            <person name="Zhao Z.K."/>
        </authorList>
    </citation>
    <scope>NUCLEOTIDE SEQUENCE [LARGE SCALE GENOMIC DNA]</scope>
    <source>
        <strain evidence="3 4">NP11</strain>
    </source>
</reference>
<feature type="region of interest" description="Disordered" evidence="1">
    <location>
        <begin position="235"/>
        <end position="261"/>
    </location>
</feature>
<protein>
    <recommendedName>
        <fullName evidence="2">Complex 1 LYR protein domain-containing protein</fullName>
    </recommendedName>
</protein>
<gene>
    <name evidence="3" type="ORF">RHTO_04366</name>
</gene>
<dbReference type="OrthoDB" id="2537677at2759"/>
<dbReference type="RefSeq" id="XP_016270710.1">
    <property type="nucleotide sequence ID" value="XM_016418033.1"/>
</dbReference>
<dbReference type="AlphaFoldDB" id="M7WNF4"/>
<sequence length="261" mass="30627">MVLSPALLSPLHRFPVLWCSYRPLLRAARTAPLDEHHRLAIEQYIKREFRQWRSLRTVNKVKPKLREAEELLHQLESTSHSSVHLERMRELADHLILLHAKKPTHVVKPRQVPRPAPSIIRATAFNPPMQRMRPQPIKTTMMIFDRRRASQRRYDKQAIAKEFVEMASEEERIERAAGVREPRYQAMPTTRVADEWRGWIRTAQKQEQREYKRRDMRISPELYATVRGLRRSIAQKKSAAGQARRQEAQLAAERAGGAESE</sequence>
<dbReference type="InterPro" id="IPR008011">
    <property type="entry name" value="Complex1_LYR_dom"/>
</dbReference>
<dbReference type="Pfam" id="PF05347">
    <property type="entry name" value="Complex1_LYR"/>
    <property type="match status" value="1"/>
</dbReference>
<accession>M7WNF4</accession>
<evidence type="ECO:0000313" key="4">
    <source>
        <dbReference type="Proteomes" id="UP000016926"/>
    </source>
</evidence>
<proteinExistence type="predicted"/>
<evidence type="ECO:0000259" key="2">
    <source>
        <dbReference type="Pfam" id="PF05347"/>
    </source>
</evidence>
<dbReference type="HOGENOM" id="CLU_1066181_0_0_1"/>
<evidence type="ECO:0000313" key="3">
    <source>
        <dbReference type="EMBL" id="EMS19591.1"/>
    </source>
</evidence>